<accession>A0A844ZLL3</accession>
<proteinExistence type="predicted"/>
<evidence type="ECO:0000313" key="2">
    <source>
        <dbReference type="EMBL" id="MXO87737.1"/>
    </source>
</evidence>
<comment type="caution">
    <text evidence="2">The sequence shown here is derived from an EMBL/GenBank/DDBJ whole genome shotgun (WGS) entry which is preliminary data.</text>
</comment>
<evidence type="ECO:0000313" key="3">
    <source>
        <dbReference type="Proteomes" id="UP000435243"/>
    </source>
</evidence>
<dbReference type="Proteomes" id="UP000435243">
    <property type="component" value="Unassembled WGS sequence"/>
</dbReference>
<dbReference type="AlphaFoldDB" id="A0A844ZLL3"/>
<feature type="chain" id="PRO_5032536689" evidence="1">
    <location>
        <begin position="21"/>
        <end position="495"/>
    </location>
</feature>
<dbReference type="PANTHER" id="PTHR38075:SF1">
    <property type="entry name" value="DUF4139 DOMAIN-CONTAINING PROTEIN"/>
    <property type="match status" value="1"/>
</dbReference>
<dbReference type="OrthoDB" id="9808067at2"/>
<reference evidence="2 3" key="1">
    <citation type="submission" date="2019-12" db="EMBL/GenBank/DDBJ databases">
        <title>Genomic-based taxomic classification of the family Erythrobacteraceae.</title>
        <authorList>
            <person name="Xu L."/>
        </authorList>
    </citation>
    <scope>NUCLEOTIDE SEQUENCE [LARGE SCALE GENOMIC DNA]</scope>
    <source>
        <strain evidence="2 3">JCM 16339</strain>
    </source>
</reference>
<gene>
    <name evidence="2" type="ORF">GRI32_03190</name>
</gene>
<organism evidence="2 3">
    <name type="scientific">Alteraurantiacibacter aestuarii</name>
    <dbReference type="NCBI Taxonomy" id="650004"/>
    <lineage>
        <taxon>Bacteria</taxon>
        <taxon>Pseudomonadati</taxon>
        <taxon>Pseudomonadota</taxon>
        <taxon>Alphaproteobacteria</taxon>
        <taxon>Sphingomonadales</taxon>
        <taxon>Erythrobacteraceae</taxon>
        <taxon>Alteraurantiacibacter</taxon>
    </lineage>
</organism>
<protein>
    <submittedName>
        <fullName evidence="2">DUF4139 domain-containing protein</fullName>
    </submittedName>
</protein>
<feature type="signal peptide" evidence="1">
    <location>
        <begin position="1"/>
        <end position="20"/>
    </location>
</feature>
<evidence type="ECO:0000256" key="1">
    <source>
        <dbReference type="SAM" id="SignalP"/>
    </source>
</evidence>
<dbReference type="PANTHER" id="PTHR38075">
    <property type="entry name" value="DUF4139 DOMAIN-CONTAINING PROTEIN"/>
    <property type="match status" value="1"/>
</dbReference>
<keyword evidence="3" id="KW-1185">Reference proteome</keyword>
<keyword evidence="1" id="KW-0732">Signal</keyword>
<dbReference type="EMBL" id="WTYY01000002">
    <property type="protein sequence ID" value="MXO87737.1"/>
    <property type="molecule type" value="Genomic_DNA"/>
</dbReference>
<sequence length="495" mass="54199">MKLHAIALAGLLAATTLGSAASFAQTDPASDETSQGDVSVTIYNNGQSLVQDIRQLDIRNGRSVVTFPDVSAMIRPETLSFAAANTSIVEQNFDFDLLTPQKLMEKAIGQAVTLIRTNPATGAETMQRAEVLSTVGGVVVRINGHIEVLRDDGLPVRVIFDEVPPNLRARPTLSVTLESNRSGTRPASIRYLTPGLGWSSDYVALYDEQRGTVDMQGWVTLTNTTGTTFHAADTLLVAGNVSGSFSPARRDLVRPGTETADRERLGDFYLYPIAERTTIANNQTKQVSFLDVQGVPARRVYTRNVGWLTSDSDPVNASSAISFSSSREGGLGDALPAGTVRFYQNDSQGTPQFIGENGIGHTPMGSVLSLRTGDAFDIFVQAEVEQRDRITAAEYERSARYRVIEDGEVTRTVEVERAVDYYRTTMRYTFTNAKPEAVDVDLVQSGLDRGWWSRDFRVVNEDVAGEQLNAGTRRYVVSVPANGTRIVRVTYETRY</sequence>
<dbReference type="RefSeq" id="WP_160589699.1">
    <property type="nucleotide sequence ID" value="NZ_BAAAFP010000002.1"/>
</dbReference>
<name>A0A844ZLL3_9SPHN</name>